<keyword evidence="1" id="KW-0732">Signal</keyword>
<feature type="signal peptide" evidence="1">
    <location>
        <begin position="1"/>
        <end position="22"/>
    </location>
</feature>
<dbReference type="InterPro" id="IPR009642">
    <property type="entry name" value="DUF1236"/>
</dbReference>
<accession>A0A927IT76</accession>
<proteinExistence type="predicted"/>
<dbReference type="AlphaFoldDB" id="A0A927IT76"/>
<dbReference type="Proteomes" id="UP000654108">
    <property type="component" value="Unassembled WGS sequence"/>
</dbReference>
<name>A0A927IT76_9HYPH</name>
<sequence>MKKMLMASVAVLSLGLAAPAFAQDSGTVNADAGAAIGGAGGAAGGATLGFLAGGPIGAVIGGFAGAVIGAEAGVASSTVEYAGNHPVDPIVIDGSVDVGMALPKSVKIYPVEGDPDYGYVYANGRVWIVNMSDRTLVQSPGYVVSQASADYAIANPTTSASVEGDVVVGYVLPDDVELTPVPDNAYYDYVYINDRPALVDAGSRTIVWIK</sequence>
<evidence type="ECO:0000313" key="3">
    <source>
        <dbReference type="Proteomes" id="UP000654108"/>
    </source>
</evidence>
<evidence type="ECO:0000256" key="1">
    <source>
        <dbReference type="SAM" id="SignalP"/>
    </source>
</evidence>
<reference evidence="2" key="1">
    <citation type="submission" date="2020-09" db="EMBL/GenBank/DDBJ databases">
        <title>Genome seq and assembly of Devosia sp.</title>
        <authorList>
            <person name="Chhetri G."/>
        </authorList>
    </citation>
    <scope>NUCLEOTIDE SEQUENCE</scope>
    <source>
        <strain evidence="2">PTR5</strain>
    </source>
</reference>
<protein>
    <submittedName>
        <fullName evidence="2">DUF1236 domain-containing protein</fullName>
    </submittedName>
</protein>
<gene>
    <name evidence="2" type="ORF">IC608_12340</name>
</gene>
<organism evidence="2 3">
    <name type="scientific">Devosia oryzisoli</name>
    <dbReference type="NCBI Taxonomy" id="2774138"/>
    <lineage>
        <taxon>Bacteria</taxon>
        <taxon>Pseudomonadati</taxon>
        <taxon>Pseudomonadota</taxon>
        <taxon>Alphaproteobacteria</taxon>
        <taxon>Hyphomicrobiales</taxon>
        <taxon>Devosiaceae</taxon>
        <taxon>Devosia</taxon>
    </lineage>
</organism>
<feature type="chain" id="PRO_5037047072" evidence="1">
    <location>
        <begin position="23"/>
        <end position="210"/>
    </location>
</feature>
<dbReference type="Pfam" id="PF06823">
    <property type="entry name" value="DUF1236"/>
    <property type="match status" value="2"/>
</dbReference>
<dbReference type="EMBL" id="JACYFU010000003">
    <property type="protein sequence ID" value="MBD8066259.1"/>
    <property type="molecule type" value="Genomic_DNA"/>
</dbReference>
<comment type="caution">
    <text evidence="2">The sequence shown here is derived from an EMBL/GenBank/DDBJ whole genome shotgun (WGS) entry which is preliminary data.</text>
</comment>
<evidence type="ECO:0000313" key="2">
    <source>
        <dbReference type="EMBL" id="MBD8066259.1"/>
    </source>
</evidence>
<keyword evidence="3" id="KW-1185">Reference proteome</keyword>
<dbReference type="RefSeq" id="WP_191775777.1">
    <property type="nucleotide sequence ID" value="NZ_JACYFU010000003.1"/>
</dbReference>